<dbReference type="SUPFAM" id="SSF46894">
    <property type="entry name" value="C-terminal effector domain of the bipartite response regulators"/>
    <property type="match status" value="1"/>
</dbReference>
<dbReference type="GO" id="GO:0000156">
    <property type="term" value="F:phosphorelay response regulator activity"/>
    <property type="evidence" value="ECO:0007669"/>
    <property type="project" value="TreeGrafter"/>
</dbReference>
<dbReference type="EMBL" id="JACHMG010000001">
    <property type="protein sequence ID" value="MBB4689632.1"/>
    <property type="molecule type" value="Genomic_DNA"/>
</dbReference>
<organism evidence="7 8">
    <name type="scientific">Amycolatopsis jiangsuensis</name>
    <dbReference type="NCBI Taxonomy" id="1181879"/>
    <lineage>
        <taxon>Bacteria</taxon>
        <taxon>Bacillati</taxon>
        <taxon>Actinomycetota</taxon>
        <taxon>Actinomycetes</taxon>
        <taxon>Pseudonocardiales</taxon>
        <taxon>Pseudonocardiaceae</taxon>
        <taxon>Amycolatopsis</taxon>
    </lineage>
</organism>
<dbReference type="SUPFAM" id="SSF55781">
    <property type="entry name" value="GAF domain-like"/>
    <property type="match status" value="1"/>
</dbReference>
<proteinExistence type="predicted"/>
<keyword evidence="2" id="KW-0805">Transcription regulation</keyword>
<dbReference type="InterPro" id="IPR039420">
    <property type="entry name" value="WalR-like"/>
</dbReference>
<evidence type="ECO:0000313" key="7">
    <source>
        <dbReference type="EMBL" id="MBB4689632.1"/>
    </source>
</evidence>
<dbReference type="AlphaFoldDB" id="A0A840J882"/>
<dbReference type="PANTHER" id="PTHR48111:SF4">
    <property type="entry name" value="DNA-BINDING DUAL TRANSCRIPTIONAL REGULATOR OMPR"/>
    <property type="match status" value="1"/>
</dbReference>
<dbReference type="GO" id="GO:0006355">
    <property type="term" value="P:regulation of DNA-templated transcription"/>
    <property type="evidence" value="ECO:0007669"/>
    <property type="project" value="InterPro"/>
</dbReference>
<evidence type="ECO:0000256" key="1">
    <source>
        <dbReference type="ARBA" id="ARBA00022553"/>
    </source>
</evidence>
<dbReference type="PANTHER" id="PTHR48111">
    <property type="entry name" value="REGULATOR OF RPOS"/>
    <property type="match status" value="1"/>
</dbReference>
<sequence>MLREDDADRVSWAVSVHRAAALMVLTDDTGWVVRLVSAVRAMTGTPVVVVGDLGTGGVLTALAAGADTVLSSSTTDEEILARTYAVVRRTDERLAPTTRYLLAGRLAVDVWRRRARLDEQDLRLTPTEFDLLSYLMRHPERLLAPEAILAQVWGLGEPAGLNTLRIYVTRLRGKLGDDARRPRFVQSVRGHGYRFAVPVVEVPDEDRAGVTDEPGRGWLDALAKAATDLARAENDAERTTRLVEGVIGAGVADGAALHQVLDGRLVVRAHQGMSGDWVRACGEVGLSDAGLASSRAVATGRPVQFPSAGGYRRTSTVLREENFRSGLFLPVQVGPEGEVQACLGLVHRDRGAHRPTTLSYALALCAVYGAQLAPSAAGPVDALIGDRHGQHFSRLSQCGSGPR</sequence>
<keyword evidence="1" id="KW-0597">Phosphoprotein</keyword>
<dbReference type="GO" id="GO:0000976">
    <property type="term" value="F:transcription cis-regulatory region binding"/>
    <property type="evidence" value="ECO:0007669"/>
    <property type="project" value="TreeGrafter"/>
</dbReference>
<dbReference type="PROSITE" id="PS51755">
    <property type="entry name" value="OMPR_PHOB"/>
    <property type="match status" value="1"/>
</dbReference>
<evidence type="ECO:0000256" key="3">
    <source>
        <dbReference type="ARBA" id="ARBA00023125"/>
    </source>
</evidence>
<dbReference type="RefSeq" id="WP_184784130.1">
    <property type="nucleotide sequence ID" value="NZ_JACHMG010000001.1"/>
</dbReference>
<keyword evidence="4" id="KW-0804">Transcription</keyword>
<accession>A0A840J882</accession>
<feature type="domain" description="OmpR/PhoB-type" evidence="6">
    <location>
        <begin position="98"/>
        <end position="197"/>
    </location>
</feature>
<keyword evidence="8" id="KW-1185">Reference proteome</keyword>
<evidence type="ECO:0000313" key="8">
    <source>
        <dbReference type="Proteomes" id="UP000581769"/>
    </source>
</evidence>
<dbReference type="GO" id="GO:0005829">
    <property type="term" value="C:cytosol"/>
    <property type="evidence" value="ECO:0007669"/>
    <property type="project" value="TreeGrafter"/>
</dbReference>
<dbReference type="InterPro" id="IPR001867">
    <property type="entry name" value="OmpR/PhoB-type_DNA-bd"/>
</dbReference>
<evidence type="ECO:0000256" key="5">
    <source>
        <dbReference type="PROSITE-ProRule" id="PRU01091"/>
    </source>
</evidence>
<dbReference type="InterPro" id="IPR029016">
    <property type="entry name" value="GAF-like_dom_sf"/>
</dbReference>
<reference evidence="7 8" key="1">
    <citation type="submission" date="2020-08" db="EMBL/GenBank/DDBJ databases">
        <title>Sequencing the genomes of 1000 actinobacteria strains.</title>
        <authorList>
            <person name="Klenk H.-P."/>
        </authorList>
    </citation>
    <scope>NUCLEOTIDE SEQUENCE [LARGE SCALE GENOMIC DNA]</scope>
    <source>
        <strain evidence="7 8">DSM 45859</strain>
    </source>
</reference>
<dbReference type="InterPro" id="IPR016032">
    <property type="entry name" value="Sig_transdc_resp-reg_C-effctor"/>
</dbReference>
<evidence type="ECO:0000256" key="4">
    <source>
        <dbReference type="ARBA" id="ARBA00023163"/>
    </source>
</evidence>
<evidence type="ECO:0000259" key="6">
    <source>
        <dbReference type="PROSITE" id="PS51755"/>
    </source>
</evidence>
<feature type="DNA-binding region" description="OmpR/PhoB-type" evidence="5">
    <location>
        <begin position="98"/>
        <end position="197"/>
    </location>
</feature>
<comment type="caution">
    <text evidence="7">The sequence shown here is derived from an EMBL/GenBank/DDBJ whole genome shotgun (WGS) entry which is preliminary data.</text>
</comment>
<dbReference type="CDD" id="cd00383">
    <property type="entry name" value="trans_reg_C"/>
    <property type="match status" value="1"/>
</dbReference>
<name>A0A840J882_9PSEU</name>
<keyword evidence="3 5" id="KW-0238">DNA-binding</keyword>
<dbReference type="Gene3D" id="3.30.450.40">
    <property type="match status" value="1"/>
</dbReference>
<dbReference type="Gene3D" id="1.10.10.10">
    <property type="entry name" value="Winged helix-like DNA-binding domain superfamily/Winged helix DNA-binding domain"/>
    <property type="match status" value="1"/>
</dbReference>
<dbReference type="InterPro" id="IPR036388">
    <property type="entry name" value="WH-like_DNA-bd_sf"/>
</dbReference>
<dbReference type="GO" id="GO:0032993">
    <property type="term" value="C:protein-DNA complex"/>
    <property type="evidence" value="ECO:0007669"/>
    <property type="project" value="TreeGrafter"/>
</dbReference>
<dbReference type="SMART" id="SM00862">
    <property type="entry name" value="Trans_reg_C"/>
    <property type="match status" value="1"/>
</dbReference>
<dbReference type="Proteomes" id="UP000581769">
    <property type="component" value="Unassembled WGS sequence"/>
</dbReference>
<dbReference type="Pfam" id="PF00486">
    <property type="entry name" value="Trans_reg_C"/>
    <property type="match status" value="1"/>
</dbReference>
<protein>
    <submittedName>
        <fullName evidence="7">DNA-binding response OmpR family regulator</fullName>
    </submittedName>
</protein>
<evidence type="ECO:0000256" key="2">
    <source>
        <dbReference type="ARBA" id="ARBA00023015"/>
    </source>
</evidence>
<gene>
    <name evidence="7" type="ORF">BJY18_007117</name>
</gene>